<dbReference type="Gene3D" id="3.30.559.10">
    <property type="entry name" value="Chloramphenicol acetyltransferase-like domain"/>
    <property type="match status" value="1"/>
</dbReference>
<accession>A0AAW0UVW2</accession>
<dbReference type="InterPro" id="IPR023213">
    <property type="entry name" value="CAT-like_dom_sf"/>
</dbReference>
<reference evidence="1 2" key="1">
    <citation type="submission" date="2023-03" db="EMBL/GenBank/DDBJ databases">
        <title>High-quality genome of Scylla paramamosain provides insights in environmental adaptation.</title>
        <authorList>
            <person name="Zhang L."/>
        </authorList>
    </citation>
    <scope>NUCLEOTIDE SEQUENCE [LARGE SCALE GENOMIC DNA]</scope>
    <source>
        <strain evidence="1">LZ_2023a</strain>
        <tissue evidence="1">Muscle</tissue>
    </source>
</reference>
<proteinExistence type="predicted"/>
<evidence type="ECO:0000313" key="1">
    <source>
        <dbReference type="EMBL" id="KAK8404254.1"/>
    </source>
</evidence>
<dbReference type="AlphaFoldDB" id="A0AAW0UVW2"/>
<dbReference type="SUPFAM" id="SSF52777">
    <property type="entry name" value="CoA-dependent acyltransferases"/>
    <property type="match status" value="1"/>
</dbReference>
<dbReference type="EMBL" id="JARAKH010000005">
    <property type="protein sequence ID" value="KAK8404254.1"/>
    <property type="molecule type" value="Genomic_DNA"/>
</dbReference>
<gene>
    <name evidence="1" type="ORF">O3P69_000368</name>
</gene>
<name>A0AAW0UVW2_SCYPA</name>
<dbReference type="Proteomes" id="UP001487740">
    <property type="component" value="Unassembled WGS sequence"/>
</dbReference>
<comment type="caution">
    <text evidence="1">The sequence shown here is derived from an EMBL/GenBank/DDBJ whole genome shotgun (WGS) entry which is preliminary data.</text>
</comment>
<protein>
    <submittedName>
        <fullName evidence="1">Uncharacterized protein</fullName>
    </submittedName>
</protein>
<evidence type="ECO:0000313" key="2">
    <source>
        <dbReference type="Proteomes" id="UP001487740"/>
    </source>
</evidence>
<keyword evidence="2" id="KW-1185">Reference proteome</keyword>
<organism evidence="1 2">
    <name type="scientific">Scylla paramamosain</name>
    <name type="common">Mud crab</name>
    <dbReference type="NCBI Taxonomy" id="85552"/>
    <lineage>
        <taxon>Eukaryota</taxon>
        <taxon>Metazoa</taxon>
        <taxon>Ecdysozoa</taxon>
        <taxon>Arthropoda</taxon>
        <taxon>Crustacea</taxon>
        <taxon>Multicrustacea</taxon>
        <taxon>Malacostraca</taxon>
        <taxon>Eumalacostraca</taxon>
        <taxon>Eucarida</taxon>
        <taxon>Decapoda</taxon>
        <taxon>Pleocyemata</taxon>
        <taxon>Brachyura</taxon>
        <taxon>Eubrachyura</taxon>
        <taxon>Portunoidea</taxon>
        <taxon>Portunidae</taxon>
        <taxon>Portuninae</taxon>
        <taxon>Scylla</taxon>
    </lineage>
</organism>
<sequence length="441" mass="50259">MLAFSAEMAVQAGYRALPQWSRDCWAAAAVSGLRWAAPAFWSQQHSRWYSIPGQRCSGSKWRYEVDNVVKLMVHRVEIGYYNIATGVTLNTARPVTPDLFEEALMHLQKKVEFLQVCLPERDGRMWVADMDMPKIDFQVLKDGSLLDVVKSTTKGAFNLAEGPLWCARLVVCPPEEPCKLPQVKDAFPHQYHFAVHCHHATSDSRSAINMYQVFSTLLDNLLDGAQVDEKPIGELRDRNEDRAIEAKMKETLEKDPQKLKVLLEEVSKRKTRVPLITEAFGEPQEPYPDTISLPTEVLDYELLQVFIAKCKAHKVTVNSGFGGVLNAALVELVREAGMVQDSYVISTCHSVDTRRYMNDVKSLVWGYHACNMVHTMETPCNVRKSFWKYVVDYDSKFHSHLNMRGPLQDRMLDHMVLATMPDRKQKAIYDFFSVTLHSSPD</sequence>